<dbReference type="CDD" id="cd00464">
    <property type="entry name" value="SK"/>
    <property type="match status" value="1"/>
</dbReference>
<reference evidence="8 11" key="2">
    <citation type="submission" date="2017-09" db="EMBL/GenBank/DDBJ databases">
        <title>Phase variable restriction modification systems are present in the genome sequences of periodontal pathogens Prevotella intermedia, Tannerella forsythia and Porphyromonas gingivalis.</title>
        <authorList>
            <person name="Haigh R.D."/>
            <person name="Crawford L."/>
            <person name="Ralph J."/>
            <person name="Wanford J."/>
            <person name="Vartoukian S.R."/>
            <person name="Hijazib K."/>
            <person name="Wade W."/>
            <person name="Oggioni M.R."/>
        </authorList>
    </citation>
    <scope>NUCLEOTIDE SEQUENCE [LARGE SCALE GENOMIC DNA]</scope>
    <source>
        <strain evidence="8 11">WW11663</strain>
    </source>
</reference>
<dbReference type="InterPro" id="IPR031322">
    <property type="entry name" value="Shikimate/glucono_kinase"/>
</dbReference>
<dbReference type="PRINTS" id="PR01100">
    <property type="entry name" value="SHIKIMTKNASE"/>
</dbReference>
<keyword evidence="7" id="KW-0460">Magnesium</keyword>
<dbReference type="GO" id="GO:0004765">
    <property type="term" value="F:shikimate kinase activity"/>
    <property type="evidence" value="ECO:0007669"/>
    <property type="project" value="UniProtKB-UniRule"/>
</dbReference>
<dbReference type="UniPathway" id="UPA00053">
    <property type="reaction ID" value="UER00088"/>
</dbReference>
<dbReference type="Gene3D" id="3.40.50.300">
    <property type="entry name" value="P-loop containing nucleotide triphosphate hydrolases"/>
    <property type="match status" value="1"/>
</dbReference>
<comment type="similarity">
    <text evidence="7">Belongs to the shikimate kinase family.</text>
</comment>
<comment type="caution">
    <text evidence="7">Lacks conserved residue(s) required for the propagation of feature annotation.</text>
</comment>
<protein>
    <recommendedName>
        <fullName evidence="7">Shikimate kinase</fullName>
        <shortName evidence="7">SK</shortName>
        <ecNumber evidence="7">2.7.1.71</ecNumber>
    </recommendedName>
</protein>
<feature type="binding site" evidence="7">
    <location>
        <position position="57"/>
    </location>
    <ligand>
        <name>substrate</name>
    </ligand>
</feature>
<comment type="cofactor">
    <cofactor evidence="7">
        <name>Mg(2+)</name>
        <dbReference type="ChEBI" id="CHEBI:18420"/>
    </cofactor>
    <text evidence="7">Binds 1 Mg(2+) ion per subunit.</text>
</comment>
<evidence type="ECO:0000256" key="3">
    <source>
        <dbReference type="ARBA" id="ARBA00022741"/>
    </source>
</evidence>
<dbReference type="OrthoDB" id="9800332at2"/>
<reference evidence="9 10" key="1">
    <citation type="submission" date="2016-09" db="EMBL/GenBank/DDBJ databases">
        <authorList>
            <person name="Capua I."/>
            <person name="De Benedictis P."/>
            <person name="Joannis T."/>
            <person name="Lombin L.H."/>
            <person name="Cattoli G."/>
        </authorList>
    </citation>
    <scope>NUCLEOTIDE SEQUENCE [LARGE SCALE GENOMIC DNA]</scope>
    <source>
        <strain evidence="9 10">UB20</strain>
    </source>
</reference>
<dbReference type="EC" id="2.7.1.71" evidence="7"/>
<feature type="binding site" evidence="7">
    <location>
        <position position="140"/>
    </location>
    <ligand>
        <name>substrate</name>
    </ligand>
</feature>
<evidence type="ECO:0000313" key="8">
    <source>
        <dbReference type="EMBL" id="PDP45156.1"/>
    </source>
</evidence>
<dbReference type="EMBL" id="FMMM01000055">
    <property type="protein sequence ID" value="SCQ21847.1"/>
    <property type="molecule type" value="Genomic_DNA"/>
</dbReference>
<evidence type="ECO:0000256" key="6">
    <source>
        <dbReference type="ARBA" id="ARBA00023141"/>
    </source>
</evidence>
<dbReference type="Pfam" id="PF01202">
    <property type="entry name" value="SKI"/>
    <property type="match status" value="1"/>
</dbReference>
<dbReference type="Proteomes" id="UP000182057">
    <property type="component" value="Unassembled WGS sequence"/>
</dbReference>
<evidence type="ECO:0000256" key="4">
    <source>
        <dbReference type="ARBA" id="ARBA00022777"/>
    </source>
</evidence>
<evidence type="ECO:0000313" key="10">
    <source>
        <dbReference type="Proteomes" id="UP000182057"/>
    </source>
</evidence>
<comment type="function">
    <text evidence="7">Catalyzes the specific phosphorylation of the 3-hydroxyl group of shikimic acid using ATP as a cosubstrate.</text>
</comment>
<keyword evidence="7" id="KW-0479">Metal-binding</keyword>
<dbReference type="SUPFAM" id="SSF52540">
    <property type="entry name" value="P-loop containing nucleoside triphosphate hydrolases"/>
    <property type="match status" value="1"/>
</dbReference>
<keyword evidence="6 7" id="KW-0057">Aromatic amino acid biosynthesis</keyword>
<keyword evidence="5 7" id="KW-0067">ATP-binding</keyword>
<dbReference type="Proteomes" id="UP000219259">
    <property type="component" value="Unassembled WGS sequence"/>
</dbReference>
<dbReference type="HAMAP" id="MF_00109">
    <property type="entry name" value="Shikimate_kinase"/>
    <property type="match status" value="1"/>
</dbReference>
<dbReference type="GO" id="GO:0008652">
    <property type="term" value="P:amino acid biosynthetic process"/>
    <property type="evidence" value="ECO:0007669"/>
    <property type="project" value="UniProtKB-KW"/>
</dbReference>
<feature type="binding site" evidence="7">
    <location>
        <position position="79"/>
    </location>
    <ligand>
        <name>substrate</name>
    </ligand>
</feature>
<evidence type="ECO:0000256" key="7">
    <source>
        <dbReference type="HAMAP-Rule" id="MF_00109"/>
    </source>
</evidence>
<dbReference type="EMBL" id="NSLJ01000001">
    <property type="protein sequence ID" value="PDP45156.1"/>
    <property type="molecule type" value="Genomic_DNA"/>
</dbReference>
<comment type="catalytic activity">
    <reaction evidence="7">
        <text>shikimate + ATP = 3-phosphoshikimate + ADP + H(+)</text>
        <dbReference type="Rhea" id="RHEA:13121"/>
        <dbReference type="ChEBI" id="CHEBI:15378"/>
        <dbReference type="ChEBI" id="CHEBI:30616"/>
        <dbReference type="ChEBI" id="CHEBI:36208"/>
        <dbReference type="ChEBI" id="CHEBI:145989"/>
        <dbReference type="ChEBI" id="CHEBI:456216"/>
        <dbReference type="EC" id="2.7.1.71"/>
    </reaction>
</comment>
<dbReference type="NCBIfam" id="NF010555">
    <property type="entry name" value="PRK13949.1"/>
    <property type="match status" value="1"/>
</dbReference>
<feature type="binding site" evidence="7">
    <location>
        <position position="33"/>
    </location>
    <ligand>
        <name>substrate</name>
    </ligand>
</feature>
<dbReference type="RefSeq" id="WP_046824962.1">
    <property type="nucleotide sequence ID" value="NZ_CAJPTF010000018.1"/>
</dbReference>
<dbReference type="GO" id="GO:0005829">
    <property type="term" value="C:cytosol"/>
    <property type="evidence" value="ECO:0007669"/>
    <property type="project" value="TreeGrafter"/>
</dbReference>
<dbReference type="InterPro" id="IPR027417">
    <property type="entry name" value="P-loop_NTPase"/>
</dbReference>
<dbReference type="GO" id="GO:0009073">
    <property type="term" value="P:aromatic amino acid family biosynthetic process"/>
    <property type="evidence" value="ECO:0007669"/>
    <property type="project" value="UniProtKB-KW"/>
</dbReference>
<dbReference type="GO" id="GO:0005524">
    <property type="term" value="F:ATP binding"/>
    <property type="evidence" value="ECO:0007669"/>
    <property type="project" value="UniProtKB-UniRule"/>
</dbReference>
<dbReference type="PANTHER" id="PTHR21087">
    <property type="entry name" value="SHIKIMATE KINASE"/>
    <property type="match status" value="1"/>
</dbReference>
<comment type="subunit">
    <text evidence="7">Monomer.</text>
</comment>
<proteinExistence type="inferred from homology"/>
<organism evidence="9 10">
    <name type="scientific">Tannerella forsythia</name>
    <name type="common">Bacteroides forsythus</name>
    <dbReference type="NCBI Taxonomy" id="28112"/>
    <lineage>
        <taxon>Bacteria</taxon>
        <taxon>Pseudomonadati</taxon>
        <taxon>Bacteroidota</taxon>
        <taxon>Bacteroidia</taxon>
        <taxon>Bacteroidales</taxon>
        <taxon>Tannerellaceae</taxon>
        <taxon>Tannerella</taxon>
    </lineage>
</organism>
<feature type="binding site" evidence="7">
    <location>
        <position position="118"/>
    </location>
    <ligand>
        <name>ATP</name>
        <dbReference type="ChEBI" id="CHEBI:30616"/>
    </ligand>
</feature>
<dbReference type="PANTHER" id="PTHR21087:SF16">
    <property type="entry name" value="SHIKIMATE KINASE 1, CHLOROPLASTIC"/>
    <property type="match status" value="1"/>
</dbReference>
<evidence type="ECO:0000313" key="11">
    <source>
        <dbReference type="Proteomes" id="UP000219259"/>
    </source>
</evidence>
<dbReference type="AlphaFoldDB" id="A0A1D3UP21"/>
<keyword evidence="3 7" id="KW-0547">Nucleotide-binding</keyword>
<keyword evidence="1 7" id="KW-0028">Amino-acid biosynthesis</keyword>
<evidence type="ECO:0000256" key="2">
    <source>
        <dbReference type="ARBA" id="ARBA00022679"/>
    </source>
</evidence>
<comment type="pathway">
    <text evidence="7">Metabolic intermediate biosynthesis; chorismate biosynthesis; chorismate from D-erythrose 4-phosphate and phosphoenolpyruvate: step 5/7.</text>
</comment>
<feature type="binding site" evidence="7">
    <location>
        <position position="15"/>
    </location>
    <ligand>
        <name>Mg(2+)</name>
        <dbReference type="ChEBI" id="CHEBI:18420"/>
    </ligand>
</feature>
<dbReference type="GO" id="GO:0009423">
    <property type="term" value="P:chorismate biosynthetic process"/>
    <property type="evidence" value="ECO:0007669"/>
    <property type="project" value="UniProtKB-UniRule"/>
</dbReference>
<name>A0A1D3UP21_TANFO</name>
<keyword evidence="2 7" id="KW-0808">Transferase</keyword>
<dbReference type="GO" id="GO:0000287">
    <property type="term" value="F:magnesium ion binding"/>
    <property type="evidence" value="ECO:0007669"/>
    <property type="project" value="UniProtKB-UniRule"/>
</dbReference>
<keyword evidence="7" id="KW-0963">Cytoplasm</keyword>
<dbReference type="InterPro" id="IPR000623">
    <property type="entry name" value="Shikimate_kinase/TSH1"/>
</dbReference>
<accession>A0A1D3UP21</accession>
<evidence type="ECO:0000256" key="5">
    <source>
        <dbReference type="ARBA" id="ARBA00022840"/>
    </source>
</evidence>
<comment type="subcellular location">
    <subcellularLocation>
        <location evidence="7">Cytoplasm</location>
    </subcellularLocation>
</comment>
<keyword evidence="4 7" id="KW-0418">Kinase</keyword>
<evidence type="ECO:0000313" key="9">
    <source>
        <dbReference type="EMBL" id="SCQ21847.1"/>
    </source>
</evidence>
<evidence type="ECO:0000256" key="1">
    <source>
        <dbReference type="ARBA" id="ARBA00022605"/>
    </source>
</evidence>
<gene>
    <name evidence="7 9" type="primary">aroK</name>
    <name evidence="8" type="ORF">CLI86_00535</name>
    <name evidence="9" type="ORF">TFUB20_01512</name>
</gene>
<feature type="binding site" evidence="7">
    <location>
        <begin position="11"/>
        <end position="16"/>
    </location>
    <ligand>
        <name>ATP</name>
        <dbReference type="ChEBI" id="CHEBI:30616"/>
    </ligand>
</feature>
<sequence>MRRIFLIGYMGAGKTTMGKELSKQSGLSFIDLDHFMEGRYRKTVRQLFEEKGEETFRQIEKKALHEVADFENVVISTGGGTPCFFDNMAYMNSIGTTVYLKASPQGLSERLEHCRPNRPLLKGLSGEGLMNFVAESLAQRVPFYEQAHITFDVEVLVTEHHVIAQASKLQEMIDTRYS</sequence>